<keyword evidence="3" id="KW-1185">Reference proteome</keyword>
<proteinExistence type="predicted"/>
<dbReference type="InterPro" id="IPR038740">
    <property type="entry name" value="BioF2-like_GNAT_dom"/>
</dbReference>
<dbReference type="AlphaFoldDB" id="A0A158KZ58"/>
<protein>
    <recommendedName>
        <fullName evidence="1">BioF2-like acetyltransferase domain-containing protein</fullName>
    </recommendedName>
</protein>
<gene>
    <name evidence="2" type="ORF">AWB74_07690</name>
</gene>
<reference evidence="2" key="1">
    <citation type="submission" date="2016-01" db="EMBL/GenBank/DDBJ databases">
        <authorList>
            <person name="Peeters C."/>
        </authorList>
    </citation>
    <scope>NUCLEOTIDE SEQUENCE [LARGE SCALE GENOMIC DNA]</scope>
    <source>
        <strain evidence="2">LMG 29317</strain>
    </source>
</reference>
<dbReference type="SUPFAM" id="SSF55729">
    <property type="entry name" value="Acyl-CoA N-acyltransferases (Nat)"/>
    <property type="match status" value="1"/>
</dbReference>
<comment type="caution">
    <text evidence="2">The sequence shown here is derived from an EMBL/GenBank/DDBJ whole genome shotgun (WGS) entry which is preliminary data.</text>
</comment>
<dbReference type="InterPro" id="IPR016181">
    <property type="entry name" value="Acyl_CoA_acyltransferase"/>
</dbReference>
<organism evidence="2 3">
    <name type="scientific">Caballeronia arvi</name>
    <dbReference type="NCBI Taxonomy" id="1777135"/>
    <lineage>
        <taxon>Bacteria</taxon>
        <taxon>Pseudomonadati</taxon>
        <taxon>Pseudomonadota</taxon>
        <taxon>Betaproteobacteria</taxon>
        <taxon>Burkholderiales</taxon>
        <taxon>Burkholderiaceae</taxon>
        <taxon>Caballeronia</taxon>
    </lineage>
</organism>
<sequence length="371" mass="42202">MKKPTFHANGHIQFDVVEHVAEYLALEEEWGRLWARCDGQSDESFNFCRRCLTNNSSGEKSRLLCVTGRQNGTLILVWPLTISKRGLWRVARPLSGGAVDYTVFLVDTIDGARDITLAALKVIMARSRADILSLPYIREDRPLYALFPRPKSFSLVTGDCAPIVLLKNEPDWESFIKGLRSKPSKHPKEFLRRLGREGHVALNIYGRDDRLHCEKFVDWIFLHKARWAKRAGKYGHWLDSSDYRNLLVSLLQSSMPSEPYWLLVVTLNERPLAACMVGEGRSIAHLIITAFDDAYAKLSPGSAMMESLVRWAFDRRIDLDLGVGDEPYKRYWSKDNLVRTVSLTVPLSAWGGAALLSKRILSSTHKQDKKN</sequence>
<dbReference type="EMBL" id="FCOM02000072">
    <property type="protein sequence ID" value="SAL86412.1"/>
    <property type="molecule type" value="Genomic_DNA"/>
</dbReference>
<accession>A0A158KZ58</accession>
<evidence type="ECO:0000313" key="3">
    <source>
        <dbReference type="Proteomes" id="UP000055019"/>
    </source>
</evidence>
<feature type="domain" description="BioF2-like acetyltransferase" evidence="1">
    <location>
        <begin position="190"/>
        <end position="330"/>
    </location>
</feature>
<dbReference type="Proteomes" id="UP000055019">
    <property type="component" value="Unassembled WGS sequence"/>
</dbReference>
<evidence type="ECO:0000313" key="2">
    <source>
        <dbReference type="EMBL" id="SAL86412.1"/>
    </source>
</evidence>
<name>A0A158KZ58_9BURK</name>
<dbReference type="Pfam" id="PF13480">
    <property type="entry name" value="Acetyltransf_6"/>
    <property type="match status" value="1"/>
</dbReference>
<evidence type="ECO:0000259" key="1">
    <source>
        <dbReference type="Pfam" id="PF13480"/>
    </source>
</evidence>
<dbReference type="Gene3D" id="3.40.630.30">
    <property type="match status" value="1"/>
</dbReference>